<protein>
    <submittedName>
        <fullName evidence="4">Acid phosphatase 5</fullName>
    </submittedName>
</protein>
<keyword evidence="3" id="KW-0732">Signal</keyword>
<dbReference type="InterPro" id="IPR000560">
    <property type="entry name" value="His_Pase_clade-2"/>
</dbReference>
<evidence type="ECO:0000256" key="1">
    <source>
        <dbReference type="ARBA" id="ARBA00000032"/>
    </source>
</evidence>
<comment type="caution">
    <text evidence="4">The sequence shown here is derived from an EMBL/GenBank/DDBJ whole genome shotgun (WGS) entry which is preliminary data.</text>
</comment>
<dbReference type="PANTHER" id="PTHR11567">
    <property type="entry name" value="ACID PHOSPHATASE-RELATED"/>
    <property type="match status" value="1"/>
</dbReference>
<organism evidence="4 5">
    <name type="scientific">Fragariocoptes setiger</name>
    <dbReference type="NCBI Taxonomy" id="1670756"/>
    <lineage>
        <taxon>Eukaryota</taxon>
        <taxon>Metazoa</taxon>
        <taxon>Ecdysozoa</taxon>
        <taxon>Arthropoda</taxon>
        <taxon>Chelicerata</taxon>
        <taxon>Arachnida</taxon>
        <taxon>Acari</taxon>
        <taxon>Acariformes</taxon>
        <taxon>Trombidiformes</taxon>
        <taxon>Prostigmata</taxon>
        <taxon>Eupodina</taxon>
        <taxon>Eriophyoidea</taxon>
        <taxon>Phytoptidae</taxon>
        <taxon>Fragariocoptes</taxon>
    </lineage>
</organism>
<dbReference type="PANTHER" id="PTHR11567:SF210">
    <property type="entry name" value="ACID PHOSPHATASE 5-RELATED"/>
    <property type="match status" value="1"/>
</dbReference>
<dbReference type="SUPFAM" id="SSF53254">
    <property type="entry name" value="Phosphoglycerate mutase-like"/>
    <property type="match status" value="1"/>
</dbReference>
<proteinExistence type="inferred from homology"/>
<dbReference type="EMBL" id="JAIFTH010000543">
    <property type="protein sequence ID" value="KAG9509314.1"/>
    <property type="molecule type" value="Genomic_DNA"/>
</dbReference>
<dbReference type="PROSITE" id="PS00778">
    <property type="entry name" value="HIS_ACID_PHOSPHAT_2"/>
    <property type="match status" value="1"/>
</dbReference>
<dbReference type="CDD" id="cd07061">
    <property type="entry name" value="HP_HAP_like"/>
    <property type="match status" value="1"/>
</dbReference>
<name>A0ABQ7S7B2_9ACAR</name>
<evidence type="ECO:0000313" key="4">
    <source>
        <dbReference type="EMBL" id="KAG9509314.1"/>
    </source>
</evidence>
<dbReference type="PROSITE" id="PS00616">
    <property type="entry name" value="HIS_ACID_PHOSPHAT_1"/>
    <property type="match status" value="1"/>
</dbReference>
<keyword evidence="5" id="KW-1185">Reference proteome</keyword>
<sequence>MSMCMKHLFSLLTATIYLVGILRRDGVTGFKLADTNTLKTVLMIHRHGDRNPVTLGSLNPNKANNFPDGLGRVTLFGKQRLYGLGMLTRLRYANFLTFDPNEAYVHSSNMDRCLVSAQMVSSSIYPPRTKQLWSNDIRWQPVPVHSLPEHYDPLTEAGNTCPRLNVERRKLEQTPEVQAIRRRMAPISSLAERDLGLEFGDWWKLGWLYADLGAQEKSVCPTCTLPSWYNSTIRNTLREVTLECFKLNTYTPLLRQLYAGPMLQELVHRIHQPLVNDSEGISFKRKLFVYSSHDSEMTALMNAVDIHYLEPPGFASSMFFEFHQIPRSAEPIVRLYYTPDGGPEKFCELTMGCHETNESFCNLTAFEKLVQQINPYDYVRECFSPT</sequence>
<feature type="signal peptide" evidence="3">
    <location>
        <begin position="1"/>
        <end position="29"/>
    </location>
</feature>
<evidence type="ECO:0000313" key="5">
    <source>
        <dbReference type="Proteomes" id="UP000825002"/>
    </source>
</evidence>
<evidence type="ECO:0000256" key="3">
    <source>
        <dbReference type="SAM" id="SignalP"/>
    </source>
</evidence>
<comment type="similarity">
    <text evidence="2">Belongs to the histidine acid phosphatase family.</text>
</comment>
<feature type="chain" id="PRO_5047520012" evidence="3">
    <location>
        <begin position="30"/>
        <end position="386"/>
    </location>
</feature>
<comment type="catalytic activity">
    <reaction evidence="1">
        <text>a phosphate monoester + H2O = an alcohol + phosphate</text>
        <dbReference type="Rhea" id="RHEA:15017"/>
        <dbReference type="ChEBI" id="CHEBI:15377"/>
        <dbReference type="ChEBI" id="CHEBI:30879"/>
        <dbReference type="ChEBI" id="CHEBI:43474"/>
        <dbReference type="ChEBI" id="CHEBI:67140"/>
        <dbReference type="EC" id="3.1.3.2"/>
    </reaction>
</comment>
<dbReference type="Proteomes" id="UP000825002">
    <property type="component" value="Unassembled WGS sequence"/>
</dbReference>
<evidence type="ECO:0000256" key="2">
    <source>
        <dbReference type="ARBA" id="ARBA00005375"/>
    </source>
</evidence>
<gene>
    <name evidence="4" type="primary">pho-5</name>
    <name evidence="4" type="ORF">GZH46_02172</name>
</gene>
<dbReference type="InterPro" id="IPR029033">
    <property type="entry name" value="His_PPase_superfam"/>
</dbReference>
<accession>A0ABQ7S7B2</accession>
<dbReference type="InterPro" id="IPR033379">
    <property type="entry name" value="Acid_Pase_AS"/>
</dbReference>
<reference evidence="4 5" key="1">
    <citation type="submission" date="2020-10" db="EMBL/GenBank/DDBJ databases">
        <authorList>
            <person name="Klimov P.B."/>
            <person name="Dyachkov S.M."/>
            <person name="Chetverikov P.E."/>
        </authorList>
    </citation>
    <scope>NUCLEOTIDE SEQUENCE [LARGE SCALE GENOMIC DNA]</scope>
    <source>
        <strain evidence="4">BMOC 18-1129-001#AD2665</strain>
        <tissue evidence="4">Entire mites</tissue>
    </source>
</reference>
<dbReference type="Gene3D" id="3.40.50.1240">
    <property type="entry name" value="Phosphoglycerate mutase-like"/>
    <property type="match status" value="1"/>
</dbReference>
<dbReference type="Pfam" id="PF00328">
    <property type="entry name" value="His_Phos_2"/>
    <property type="match status" value="1"/>
</dbReference>
<dbReference type="InterPro" id="IPR050645">
    <property type="entry name" value="Histidine_acid_phosphatase"/>
</dbReference>